<dbReference type="EMBL" id="UGTZ01000001">
    <property type="protein sequence ID" value="SUC33047.1"/>
    <property type="molecule type" value="Genomic_DNA"/>
</dbReference>
<keyword evidence="2 4" id="KW-0238">DNA-binding</keyword>
<sequence length="213" mass="24140">MNKSGLLDFSQNETYRLVGIIHRMNKSAQHRKKDPIKLQVELLKAARIIAGREGISSLSLNAVAREAGVSKGGLMHHFPSKQELIHALFLQLLEIMDERINIIMENDQNTYGRFSRAYLHYIGELKESDESFQLALLSLAMPTEPVLRQCWRDWVANHLAKGDEFDNSYLGALVRYAADGLWLSSLTEGETLSQQERDAIVSRLTAISFEKIP</sequence>
<dbReference type="SUPFAM" id="SSF46689">
    <property type="entry name" value="Homeodomain-like"/>
    <property type="match status" value="1"/>
</dbReference>
<dbReference type="Proteomes" id="UP000254208">
    <property type="component" value="Unassembled WGS sequence"/>
</dbReference>
<evidence type="ECO:0000256" key="4">
    <source>
        <dbReference type="PROSITE-ProRule" id="PRU00335"/>
    </source>
</evidence>
<organism evidence="6 7">
    <name type="scientific">Providencia rettgeri</name>
    <dbReference type="NCBI Taxonomy" id="587"/>
    <lineage>
        <taxon>Bacteria</taxon>
        <taxon>Pseudomonadati</taxon>
        <taxon>Pseudomonadota</taxon>
        <taxon>Gammaproteobacteria</taxon>
        <taxon>Enterobacterales</taxon>
        <taxon>Morganellaceae</taxon>
        <taxon>Providencia</taxon>
    </lineage>
</organism>
<dbReference type="PRINTS" id="PR00455">
    <property type="entry name" value="HTHTETR"/>
</dbReference>
<keyword evidence="1" id="KW-0805">Transcription regulation</keyword>
<dbReference type="Pfam" id="PF00440">
    <property type="entry name" value="TetR_N"/>
    <property type="match status" value="1"/>
</dbReference>
<dbReference type="AlphaFoldDB" id="A0A379FWM0"/>
<proteinExistence type="predicted"/>
<evidence type="ECO:0000256" key="1">
    <source>
        <dbReference type="ARBA" id="ARBA00023015"/>
    </source>
</evidence>
<dbReference type="InterPro" id="IPR001647">
    <property type="entry name" value="HTH_TetR"/>
</dbReference>
<dbReference type="SUPFAM" id="SSF48498">
    <property type="entry name" value="Tetracyclin repressor-like, C-terminal domain"/>
    <property type="match status" value="1"/>
</dbReference>
<feature type="DNA-binding region" description="H-T-H motif" evidence="4">
    <location>
        <begin position="59"/>
        <end position="78"/>
    </location>
</feature>
<dbReference type="PROSITE" id="PS50977">
    <property type="entry name" value="HTH_TETR_2"/>
    <property type="match status" value="1"/>
</dbReference>
<keyword evidence="3" id="KW-0804">Transcription</keyword>
<dbReference type="InterPro" id="IPR036271">
    <property type="entry name" value="Tet_transcr_reg_TetR-rel_C_sf"/>
</dbReference>
<dbReference type="GO" id="GO:0003700">
    <property type="term" value="F:DNA-binding transcription factor activity"/>
    <property type="evidence" value="ECO:0007669"/>
    <property type="project" value="TreeGrafter"/>
</dbReference>
<dbReference type="Gene3D" id="1.10.357.10">
    <property type="entry name" value="Tetracycline Repressor, domain 2"/>
    <property type="match status" value="1"/>
</dbReference>
<evidence type="ECO:0000256" key="2">
    <source>
        <dbReference type="ARBA" id="ARBA00023125"/>
    </source>
</evidence>
<evidence type="ECO:0000313" key="6">
    <source>
        <dbReference type="EMBL" id="SUC33047.1"/>
    </source>
</evidence>
<dbReference type="InterPro" id="IPR050109">
    <property type="entry name" value="HTH-type_TetR-like_transc_reg"/>
</dbReference>
<name>A0A379FWM0_PRORE</name>
<dbReference type="InterPro" id="IPR041479">
    <property type="entry name" value="TetR_CgmR_C"/>
</dbReference>
<reference evidence="6 7" key="1">
    <citation type="submission" date="2018-06" db="EMBL/GenBank/DDBJ databases">
        <authorList>
            <consortium name="Pathogen Informatics"/>
            <person name="Doyle S."/>
        </authorList>
    </citation>
    <scope>NUCLEOTIDE SEQUENCE [LARGE SCALE GENOMIC DNA]</scope>
    <source>
        <strain evidence="6 7">NCTC11801</strain>
    </source>
</reference>
<dbReference type="PANTHER" id="PTHR30055">
    <property type="entry name" value="HTH-TYPE TRANSCRIPTIONAL REGULATOR RUTR"/>
    <property type="match status" value="1"/>
</dbReference>
<dbReference type="PANTHER" id="PTHR30055:SF234">
    <property type="entry name" value="HTH-TYPE TRANSCRIPTIONAL REGULATOR BETI"/>
    <property type="match status" value="1"/>
</dbReference>
<feature type="domain" description="HTH tetR-type" evidence="5">
    <location>
        <begin position="36"/>
        <end position="96"/>
    </location>
</feature>
<evidence type="ECO:0000256" key="3">
    <source>
        <dbReference type="ARBA" id="ARBA00023163"/>
    </source>
</evidence>
<dbReference type="Pfam" id="PF17937">
    <property type="entry name" value="TetR_C_28"/>
    <property type="match status" value="1"/>
</dbReference>
<evidence type="ECO:0000259" key="5">
    <source>
        <dbReference type="PROSITE" id="PS50977"/>
    </source>
</evidence>
<dbReference type="GO" id="GO:0000976">
    <property type="term" value="F:transcription cis-regulatory region binding"/>
    <property type="evidence" value="ECO:0007669"/>
    <property type="project" value="TreeGrafter"/>
</dbReference>
<evidence type="ECO:0000313" key="7">
    <source>
        <dbReference type="Proteomes" id="UP000254208"/>
    </source>
</evidence>
<protein>
    <submittedName>
        <fullName evidence="6">TetR family transcriptional regulator</fullName>
    </submittedName>
</protein>
<dbReference type="InterPro" id="IPR009057">
    <property type="entry name" value="Homeodomain-like_sf"/>
</dbReference>
<accession>A0A379FWM0</accession>
<gene>
    <name evidence="6" type="ORF">NCTC11801_04055</name>
</gene>